<gene>
    <name evidence="1" type="ORF">HHL27_04150</name>
</gene>
<dbReference type="GO" id="GO:0016853">
    <property type="term" value="F:isomerase activity"/>
    <property type="evidence" value="ECO:0007669"/>
    <property type="project" value="InterPro"/>
</dbReference>
<protein>
    <submittedName>
        <fullName evidence="1">Aldose 1-epimerase</fullName>
    </submittedName>
</protein>
<evidence type="ECO:0000313" key="1">
    <source>
        <dbReference type="EMBL" id="NML92861.1"/>
    </source>
</evidence>
<dbReference type="CDD" id="cd09021">
    <property type="entry name" value="Aldose_epim_Ec_YphB"/>
    <property type="match status" value="1"/>
</dbReference>
<dbReference type="RefSeq" id="WP_169492145.1">
    <property type="nucleotide sequence ID" value="NZ_JABBGM010000002.1"/>
</dbReference>
<accession>A0A7Y0BLV8</accession>
<dbReference type="InterPro" id="IPR011013">
    <property type="entry name" value="Gal_mutarotase_sf_dom"/>
</dbReference>
<name>A0A7Y0BLV8_9SPHN</name>
<dbReference type="Proteomes" id="UP000583556">
    <property type="component" value="Unassembled WGS sequence"/>
</dbReference>
<dbReference type="GO" id="GO:0030246">
    <property type="term" value="F:carbohydrate binding"/>
    <property type="evidence" value="ECO:0007669"/>
    <property type="project" value="InterPro"/>
</dbReference>
<dbReference type="AlphaFoldDB" id="A0A7Y0BLV8"/>
<reference evidence="1 2" key="1">
    <citation type="submission" date="2020-04" db="EMBL/GenBank/DDBJ databases">
        <title>Novosphingobium sp. TW-4 isolated from soil.</title>
        <authorList>
            <person name="Dahal R.H."/>
            <person name="Chaudhary D.K."/>
        </authorList>
    </citation>
    <scope>NUCLEOTIDE SEQUENCE [LARGE SCALE GENOMIC DNA]</scope>
    <source>
        <strain evidence="1 2">TW-4</strain>
    </source>
</reference>
<dbReference type="Pfam" id="PF01263">
    <property type="entry name" value="Aldose_epim"/>
    <property type="match status" value="1"/>
</dbReference>
<organism evidence="1 2">
    <name type="scientific">Novosphingobium olei</name>
    <dbReference type="NCBI Taxonomy" id="2728851"/>
    <lineage>
        <taxon>Bacteria</taxon>
        <taxon>Pseudomonadati</taxon>
        <taxon>Pseudomonadota</taxon>
        <taxon>Alphaproteobacteria</taxon>
        <taxon>Sphingomonadales</taxon>
        <taxon>Sphingomonadaceae</taxon>
        <taxon>Novosphingobium</taxon>
    </lineage>
</organism>
<dbReference type="InterPro" id="IPR008183">
    <property type="entry name" value="Aldose_1/G6P_1-epimerase"/>
</dbReference>
<dbReference type="InterPro" id="IPR014718">
    <property type="entry name" value="GH-type_carb-bd"/>
</dbReference>
<comment type="caution">
    <text evidence="1">The sequence shown here is derived from an EMBL/GenBank/DDBJ whole genome shotgun (WGS) entry which is preliminary data.</text>
</comment>
<proteinExistence type="predicted"/>
<evidence type="ECO:0000313" key="2">
    <source>
        <dbReference type="Proteomes" id="UP000583556"/>
    </source>
</evidence>
<keyword evidence="2" id="KW-1185">Reference proteome</keyword>
<dbReference type="EMBL" id="JABBGM010000002">
    <property type="protein sequence ID" value="NML92861.1"/>
    <property type="molecule type" value="Genomic_DNA"/>
</dbReference>
<dbReference type="Gene3D" id="2.70.98.10">
    <property type="match status" value="1"/>
</dbReference>
<sequence length="302" mass="32786">MSDADRIELCCSDYGLIAEPSRGGSILAFTWGGQHLLREAKGLGILDAGCFALVPYSNRIGGGQFIWNGRHVTIAPNFPAVDPHNPIHGRGWLSDWTIAGRTPSTLLLEHTYPGGDWPWRYRAALSYALDDDGLTARLALTNLASDPMPAGLGFHPYFPRSDATRYLGLHRGEWQTDSGGLPTKLKVKDGAADWWCGEPVGSRPVDTVYSGREGVLQVIWPDRNLALVIASTPNLSCTAVYVPPDADWFCVEPVSHMTNALNHPASVDAMANLQPGETLEATMRLQARPLRADHPVGARPDG</sequence>
<dbReference type="SUPFAM" id="SSF74650">
    <property type="entry name" value="Galactose mutarotase-like"/>
    <property type="match status" value="1"/>
</dbReference>
<dbReference type="GO" id="GO:0005975">
    <property type="term" value="P:carbohydrate metabolic process"/>
    <property type="evidence" value="ECO:0007669"/>
    <property type="project" value="InterPro"/>
</dbReference>